<evidence type="ECO:0000256" key="2">
    <source>
        <dbReference type="ARBA" id="ARBA00004760"/>
    </source>
</evidence>
<dbReference type="EMBL" id="RHPJ01000003">
    <property type="protein sequence ID" value="TGO04797.1"/>
    <property type="molecule type" value="Genomic_DNA"/>
</dbReference>
<evidence type="ECO:0000256" key="9">
    <source>
        <dbReference type="SAM" id="Phobius"/>
    </source>
</evidence>
<dbReference type="GO" id="GO:0006679">
    <property type="term" value="P:glucosylceramide biosynthetic process"/>
    <property type="evidence" value="ECO:0007669"/>
    <property type="project" value="TreeGrafter"/>
</dbReference>
<evidence type="ECO:0000256" key="7">
    <source>
        <dbReference type="ARBA" id="ARBA00022989"/>
    </source>
</evidence>
<comment type="caution">
    <text evidence="10">The sequence shown here is derived from an EMBL/GenBank/DDBJ whole genome shotgun (WGS) entry which is preliminary data.</text>
</comment>
<feature type="transmembrane region" description="Helical" evidence="9">
    <location>
        <begin position="282"/>
        <end position="302"/>
    </location>
</feature>
<organism evidence="10 11">
    <name type="scientific">Serinibacter arcticus</name>
    <dbReference type="NCBI Taxonomy" id="1655435"/>
    <lineage>
        <taxon>Bacteria</taxon>
        <taxon>Bacillati</taxon>
        <taxon>Actinomycetota</taxon>
        <taxon>Actinomycetes</taxon>
        <taxon>Micrococcales</taxon>
        <taxon>Beutenbergiaceae</taxon>
        <taxon>Serinibacter</taxon>
    </lineage>
</organism>
<feature type="transmembrane region" description="Helical" evidence="9">
    <location>
        <begin position="339"/>
        <end position="359"/>
    </location>
</feature>
<keyword evidence="7 9" id="KW-1133">Transmembrane helix</keyword>
<comment type="pathway">
    <text evidence="2">Lipid metabolism; sphingolipid metabolism.</text>
</comment>
<feature type="transmembrane region" description="Helical" evidence="9">
    <location>
        <begin position="183"/>
        <end position="204"/>
    </location>
</feature>
<name>A0A4Z1E4Y5_9MICO</name>
<dbReference type="Gene3D" id="3.90.550.10">
    <property type="entry name" value="Spore Coat Polysaccharide Biosynthesis Protein SpsA, Chain A"/>
    <property type="match status" value="1"/>
</dbReference>
<dbReference type="RefSeq" id="WP_135850337.1">
    <property type="nucleotide sequence ID" value="NZ_RHPJ01000003.1"/>
</dbReference>
<evidence type="ECO:0000256" key="1">
    <source>
        <dbReference type="ARBA" id="ARBA00004141"/>
    </source>
</evidence>
<evidence type="ECO:0000256" key="3">
    <source>
        <dbReference type="ARBA" id="ARBA00004991"/>
    </source>
</evidence>
<gene>
    <name evidence="10" type="ORF">SERN_2390</name>
</gene>
<keyword evidence="4" id="KW-0328">Glycosyltransferase</keyword>
<dbReference type="InterPro" id="IPR029044">
    <property type="entry name" value="Nucleotide-diphossugar_trans"/>
</dbReference>
<dbReference type="AlphaFoldDB" id="A0A4Z1E4Y5"/>
<evidence type="ECO:0000313" key="11">
    <source>
        <dbReference type="Proteomes" id="UP000297318"/>
    </source>
</evidence>
<proteinExistence type="predicted"/>
<dbReference type="PANTHER" id="PTHR12726">
    <property type="entry name" value="CERAMIDE GLUCOSYLTRANSFERASE"/>
    <property type="match status" value="1"/>
</dbReference>
<dbReference type="PANTHER" id="PTHR12726:SF0">
    <property type="entry name" value="CERAMIDE GLUCOSYLTRANSFERASE"/>
    <property type="match status" value="1"/>
</dbReference>
<dbReference type="GO" id="GO:0008120">
    <property type="term" value="F:ceramide glucosyltransferase activity"/>
    <property type="evidence" value="ECO:0007669"/>
    <property type="project" value="TreeGrafter"/>
</dbReference>
<keyword evidence="6 9" id="KW-0812">Transmembrane</keyword>
<comment type="subcellular location">
    <subcellularLocation>
        <location evidence="1">Membrane</location>
        <topology evidence="1">Multi-pass membrane protein</topology>
    </subcellularLocation>
</comment>
<evidence type="ECO:0000256" key="5">
    <source>
        <dbReference type="ARBA" id="ARBA00022679"/>
    </source>
</evidence>
<accession>A0A4Z1E4Y5</accession>
<keyword evidence="11" id="KW-1185">Reference proteome</keyword>
<dbReference type="OrthoDB" id="3766716at2"/>
<evidence type="ECO:0000256" key="8">
    <source>
        <dbReference type="ARBA" id="ARBA00023136"/>
    </source>
</evidence>
<evidence type="ECO:0000256" key="4">
    <source>
        <dbReference type="ARBA" id="ARBA00022676"/>
    </source>
</evidence>
<keyword evidence="8 9" id="KW-0472">Membrane</keyword>
<keyword evidence="5 10" id="KW-0808">Transferase</keyword>
<comment type="pathway">
    <text evidence="3">Sphingolipid metabolism.</text>
</comment>
<evidence type="ECO:0000313" key="10">
    <source>
        <dbReference type="EMBL" id="TGO04797.1"/>
    </source>
</evidence>
<dbReference type="SUPFAM" id="SSF53448">
    <property type="entry name" value="Nucleotide-diphospho-sugar transferases"/>
    <property type="match status" value="1"/>
</dbReference>
<dbReference type="InterPro" id="IPR025993">
    <property type="entry name" value="Ceramide_glucosylTrfase"/>
</dbReference>
<dbReference type="GO" id="GO:0016020">
    <property type="term" value="C:membrane"/>
    <property type="evidence" value="ECO:0007669"/>
    <property type="project" value="UniProtKB-SubCell"/>
</dbReference>
<protein>
    <submittedName>
        <fullName evidence="10">Ceramide glucosyltransferase</fullName>
    </submittedName>
</protein>
<reference evidence="10 11" key="1">
    <citation type="submission" date="2018-11" db="EMBL/GenBank/DDBJ databases">
        <title>Complete genome sequencing of the Actinobacteria Serinibacter sp. K3-2.</title>
        <authorList>
            <person name="Rakitin A.L."/>
            <person name="Beletsky A.V."/>
            <person name="Mardanov A.V."/>
            <person name="Ravin N.V."/>
            <person name="Gromova A.S."/>
            <person name="Filippova S.N."/>
            <person name="Gal'Chenko V.F."/>
        </authorList>
    </citation>
    <scope>NUCLEOTIDE SEQUENCE [LARGE SCALE GENOMIC DNA]</scope>
    <source>
        <strain evidence="10 11">K3-2</strain>
    </source>
</reference>
<sequence length="385" mass="39663">MAEARTAVAAAGILALAGLAVTRTVLARRVIRRPRPAAPTATLADVTVLVAVRSGDPLLPERLAEQADALAPAQVRLLVDDDDRAGRSAALAAARGRDHVTVLDHPPPPPGTNPKLHKLALAEPDCRDVVVVLDDDTVLPDGGLARLVGGLGSADLVTGIPVYLDRGTLPSRMVAAFVNSSALPSYLALAAVAAPVSINGMVLATRRRDLAAIGGLGTLLDATCDDYALALAYRRHGLRIAQLAQPVLLATTVEGTRGYARLLHRWMLFAQQVVQRDLTPGLVGLVVVPAVLPLVVVAAAVASGPVATGAAVAVLVGQSVATRGLRRDLGVGPDGTRGLGLEVLALLLAPLHATAAFVGPRHVRWRGRRVRVGVGSAADGGGHRP</sequence>
<dbReference type="Pfam" id="PF13506">
    <property type="entry name" value="Glyco_transf_21"/>
    <property type="match status" value="1"/>
</dbReference>
<dbReference type="Proteomes" id="UP000297318">
    <property type="component" value="Unassembled WGS sequence"/>
</dbReference>
<evidence type="ECO:0000256" key="6">
    <source>
        <dbReference type="ARBA" id="ARBA00022692"/>
    </source>
</evidence>